<dbReference type="AlphaFoldDB" id="A0A9P4HZ08"/>
<dbReference type="InterPro" id="IPR009799">
    <property type="entry name" value="EthD_dom"/>
</dbReference>
<evidence type="ECO:0000256" key="1">
    <source>
        <dbReference type="ARBA" id="ARBA00005986"/>
    </source>
</evidence>
<sequence>MPIAITVLYPNVSDATFNLEYYLSSHMPMVQKEFGAHGMKGWRVQKYVGRSPYSMQATLEFENQEQFKNALQHAAGPVLGDVPNFSNKSPVLMVGEVVGEHKG</sequence>
<dbReference type="OrthoDB" id="4892971at2759"/>
<dbReference type="GO" id="GO:0016491">
    <property type="term" value="F:oxidoreductase activity"/>
    <property type="evidence" value="ECO:0007669"/>
    <property type="project" value="InterPro"/>
</dbReference>
<comment type="caution">
    <text evidence="2">The sequence shown here is derived from an EMBL/GenBank/DDBJ whole genome shotgun (WGS) entry which is preliminary data.</text>
</comment>
<dbReference type="PANTHER" id="PTHR40260">
    <property type="entry name" value="BLR8190 PROTEIN"/>
    <property type="match status" value="1"/>
</dbReference>
<gene>
    <name evidence="2" type="ORF">K490DRAFT_30888</name>
</gene>
<name>A0A9P4HZ08_9PEZI</name>
<dbReference type="NCBIfam" id="TIGR02118">
    <property type="entry name" value="EthD family reductase"/>
    <property type="match status" value="1"/>
</dbReference>
<dbReference type="SUPFAM" id="SSF54909">
    <property type="entry name" value="Dimeric alpha+beta barrel"/>
    <property type="match status" value="1"/>
</dbReference>
<evidence type="ECO:0000313" key="2">
    <source>
        <dbReference type="EMBL" id="KAF2091880.1"/>
    </source>
</evidence>
<organism evidence="2 3">
    <name type="scientific">Saccharata proteae CBS 121410</name>
    <dbReference type="NCBI Taxonomy" id="1314787"/>
    <lineage>
        <taxon>Eukaryota</taxon>
        <taxon>Fungi</taxon>
        <taxon>Dikarya</taxon>
        <taxon>Ascomycota</taxon>
        <taxon>Pezizomycotina</taxon>
        <taxon>Dothideomycetes</taxon>
        <taxon>Dothideomycetes incertae sedis</taxon>
        <taxon>Botryosphaeriales</taxon>
        <taxon>Saccharataceae</taxon>
        <taxon>Saccharata</taxon>
    </lineage>
</organism>
<dbReference type="InterPro" id="IPR011008">
    <property type="entry name" value="Dimeric_a/b-barrel"/>
</dbReference>
<dbReference type="EMBL" id="ML978711">
    <property type="protein sequence ID" value="KAF2091880.1"/>
    <property type="molecule type" value="Genomic_DNA"/>
</dbReference>
<evidence type="ECO:0008006" key="4">
    <source>
        <dbReference type="Google" id="ProtNLM"/>
    </source>
</evidence>
<keyword evidence="3" id="KW-1185">Reference proteome</keyword>
<evidence type="ECO:0000313" key="3">
    <source>
        <dbReference type="Proteomes" id="UP000799776"/>
    </source>
</evidence>
<dbReference type="PANTHER" id="PTHR40260:SF2">
    <property type="entry name" value="BLR8190 PROTEIN"/>
    <property type="match status" value="1"/>
</dbReference>
<accession>A0A9P4HZ08</accession>
<comment type="similarity">
    <text evidence="1">Belongs to the tpcK family.</text>
</comment>
<reference evidence="2" key="1">
    <citation type="journal article" date="2020" name="Stud. Mycol.">
        <title>101 Dothideomycetes genomes: a test case for predicting lifestyles and emergence of pathogens.</title>
        <authorList>
            <person name="Haridas S."/>
            <person name="Albert R."/>
            <person name="Binder M."/>
            <person name="Bloem J."/>
            <person name="Labutti K."/>
            <person name="Salamov A."/>
            <person name="Andreopoulos B."/>
            <person name="Baker S."/>
            <person name="Barry K."/>
            <person name="Bills G."/>
            <person name="Bluhm B."/>
            <person name="Cannon C."/>
            <person name="Castanera R."/>
            <person name="Culley D."/>
            <person name="Daum C."/>
            <person name="Ezra D."/>
            <person name="Gonzalez J."/>
            <person name="Henrissat B."/>
            <person name="Kuo A."/>
            <person name="Liang C."/>
            <person name="Lipzen A."/>
            <person name="Lutzoni F."/>
            <person name="Magnuson J."/>
            <person name="Mondo S."/>
            <person name="Nolan M."/>
            <person name="Ohm R."/>
            <person name="Pangilinan J."/>
            <person name="Park H.-J."/>
            <person name="Ramirez L."/>
            <person name="Alfaro M."/>
            <person name="Sun H."/>
            <person name="Tritt A."/>
            <person name="Yoshinaga Y."/>
            <person name="Zwiers L.-H."/>
            <person name="Turgeon B."/>
            <person name="Goodwin S."/>
            <person name="Spatafora J."/>
            <person name="Crous P."/>
            <person name="Grigoriev I."/>
        </authorList>
    </citation>
    <scope>NUCLEOTIDE SEQUENCE</scope>
    <source>
        <strain evidence="2">CBS 121410</strain>
    </source>
</reference>
<proteinExistence type="inferred from homology"/>
<dbReference type="Gene3D" id="3.30.70.100">
    <property type="match status" value="1"/>
</dbReference>
<protein>
    <recommendedName>
        <fullName evidence="4">EthD domain-containing protein</fullName>
    </recommendedName>
</protein>
<dbReference type="Proteomes" id="UP000799776">
    <property type="component" value="Unassembled WGS sequence"/>
</dbReference>